<dbReference type="EMBL" id="CP090892">
    <property type="protein sequence ID" value="ULU07475.1"/>
    <property type="molecule type" value="Genomic_DNA"/>
</dbReference>
<dbReference type="CDD" id="cd03080">
    <property type="entry name" value="GST_N_Metaxin_like"/>
    <property type="match status" value="1"/>
</dbReference>
<evidence type="ECO:0000313" key="5">
    <source>
        <dbReference type="Proteomes" id="UP000827892"/>
    </source>
</evidence>
<dbReference type="SFLD" id="SFLDS00019">
    <property type="entry name" value="Glutathione_Transferase_(cytos"/>
    <property type="match status" value="1"/>
</dbReference>
<proteinExistence type="inferred from homology"/>
<evidence type="ECO:0000259" key="2">
    <source>
        <dbReference type="Pfam" id="PF17171"/>
    </source>
</evidence>
<dbReference type="InterPro" id="IPR050931">
    <property type="entry name" value="Mito_Protein_Transport_Metaxin"/>
</dbReference>
<sequence length="350" mass="40532">MPDDTNFTEEITKWVESLPNWGKAAVAGGVALAVYIPFKFLSTQKRNSPVTENWKPDVVYLYQFPRTRVLPNLSTFCMKVETWLRMADINYEIPKCPITLRSQEGTLPFVELNGKEYYDSSFILRDVDEAIKPQHPSLDDHLSVEQKAVSRAFEAMIEKSMSISAWFYRMENTEKMLDLFDPKVFGLFSSILKMINSRFYASTLLKRISGSDIGFHNRDDIIKIGSDDLKSISKYLGNKHYFHGFKPTKVDACLFANLCQIYYAPYTSEHRDLIVGECKNLQEYVERIKNRYWPDWDDVTSKYSTETSNWKKRHIARNGNGNYGCKFGTSETRKLPVLFGTVYQKCFSIS</sequence>
<evidence type="ECO:0000256" key="1">
    <source>
        <dbReference type="ARBA" id="ARBA00006475"/>
    </source>
</evidence>
<dbReference type="InterPro" id="IPR036282">
    <property type="entry name" value="Glutathione-S-Trfase_C_sf"/>
</dbReference>
<dbReference type="InterPro" id="IPR012336">
    <property type="entry name" value="Thioredoxin-like_fold"/>
</dbReference>
<dbReference type="Proteomes" id="UP000827892">
    <property type="component" value="Chromosome II"/>
</dbReference>
<dbReference type="SFLD" id="SFLDG01200">
    <property type="entry name" value="SUF1.1"/>
    <property type="match status" value="1"/>
</dbReference>
<feature type="domain" description="Thioredoxin-like fold" evidence="3">
    <location>
        <begin position="76"/>
        <end position="163"/>
    </location>
</feature>
<evidence type="ECO:0000259" key="3">
    <source>
        <dbReference type="Pfam" id="PF17172"/>
    </source>
</evidence>
<reference evidence="4 5" key="1">
    <citation type="submission" date="2022-05" db="EMBL/GenBank/DDBJ databases">
        <title>Chromosome-level reference genomes for two strains of Caenorhabditis briggsae: an improved platform for comparative genomics.</title>
        <authorList>
            <person name="Stevens L."/>
            <person name="Andersen E.C."/>
        </authorList>
    </citation>
    <scope>NUCLEOTIDE SEQUENCE [LARGE SCALE GENOMIC DNA]</scope>
    <source>
        <strain evidence="4">QX1410_ONT</strain>
        <tissue evidence="4">Whole-organism</tissue>
    </source>
</reference>
<dbReference type="PANTHER" id="PTHR12289">
    <property type="entry name" value="METAXIN RELATED"/>
    <property type="match status" value="1"/>
</dbReference>
<dbReference type="InterPro" id="IPR036249">
    <property type="entry name" value="Thioredoxin-like_sf"/>
</dbReference>
<evidence type="ECO:0000313" key="4">
    <source>
        <dbReference type="EMBL" id="ULU07475.1"/>
    </source>
</evidence>
<feature type="domain" description="Metaxin glutathione S-transferase" evidence="2">
    <location>
        <begin position="226"/>
        <end position="288"/>
    </location>
</feature>
<comment type="similarity">
    <text evidence="1">Belongs to the FAX family.</text>
</comment>
<dbReference type="Pfam" id="PF17172">
    <property type="entry name" value="GST_N_4"/>
    <property type="match status" value="1"/>
</dbReference>
<name>A0AAE9DPD8_CAEBR</name>
<dbReference type="SFLD" id="SFLDG01180">
    <property type="entry name" value="SUF1"/>
    <property type="match status" value="1"/>
</dbReference>
<gene>
    <name evidence="4" type="ORF">L3Y34_018889</name>
</gene>
<dbReference type="Gene3D" id="1.20.1050.10">
    <property type="match status" value="1"/>
</dbReference>
<dbReference type="SUPFAM" id="SSF52833">
    <property type="entry name" value="Thioredoxin-like"/>
    <property type="match status" value="1"/>
</dbReference>
<accession>A0AAE9DPD8</accession>
<protein>
    <submittedName>
        <fullName evidence="4">Uncharacterized protein</fullName>
    </submittedName>
</protein>
<dbReference type="CDD" id="cd03193">
    <property type="entry name" value="GST_C_Metaxin"/>
    <property type="match status" value="1"/>
</dbReference>
<dbReference type="AlphaFoldDB" id="A0AAE9DPD8"/>
<dbReference type="InterPro" id="IPR026928">
    <property type="entry name" value="FAX/IsoI-like"/>
</dbReference>
<dbReference type="SUPFAM" id="SSF47616">
    <property type="entry name" value="GST C-terminal domain-like"/>
    <property type="match status" value="1"/>
</dbReference>
<organism evidence="4 5">
    <name type="scientific">Caenorhabditis briggsae</name>
    <dbReference type="NCBI Taxonomy" id="6238"/>
    <lineage>
        <taxon>Eukaryota</taxon>
        <taxon>Metazoa</taxon>
        <taxon>Ecdysozoa</taxon>
        <taxon>Nematoda</taxon>
        <taxon>Chromadorea</taxon>
        <taxon>Rhabditida</taxon>
        <taxon>Rhabditina</taxon>
        <taxon>Rhabditomorpha</taxon>
        <taxon>Rhabditoidea</taxon>
        <taxon>Rhabditidae</taxon>
        <taxon>Peloderinae</taxon>
        <taxon>Caenorhabditis</taxon>
    </lineage>
</organism>
<dbReference type="InterPro" id="IPR040079">
    <property type="entry name" value="Glutathione_S-Trfase"/>
</dbReference>
<dbReference type="InterPro" id="IPR033468">
    <property type="entry name" value="Metaxin_GST"/>
</dbReference>
<dbReference type="Pfam" id="PF17171">
    <property type="entry name" value="GST_C_6"/>
    <property type="match status" value="1"/>
</dbReference>
<dbReference type="PANTHER" id="PTHR12289:SF41">
    <property type="entry name" value="FAILED AXON CONNECTIONS-RELATED"/>
    <property type="match status" value="1"/>
</dbReference>